<accession>A0A3M2LL68</accession>
<gene>
    <name evidence="2" type="ORF">EBO15_35380</name>
</gene>
<organism evidence="2 3">
    <name type="scientific">Actinomadura harenae</name>
    <dbReference type="NCBI Taxonomy" id="2483351"/>
    <lineage>
        <taxon>Bacteria</taxon>
        <taxon>Bacillati</taxon>
        <taxon>Actinomycetota</taxon>
        <taxon>Actinomycetes</taxon>
        <taxon>Streptosporangiales</taxon>
        <taxon>Thermomonosporaceae</taxon>
        <taxon>Actinomadura</taxon>
    </lineage>
</organism>
<comment type="caution">
    <text evidence="2">The sequence shown here is derived from an EMBL/GenBank/DDBJ whole genome shotgun (WGS) entry which is preliminary data.</text>
</comment>
<dbReference type="InterPro" id="IPR053146">
    <property type="entry name" value="QDO-like"/>
</dbReference>
<dbReference type="EMBL" id="RFFG01000103">
    <property type="protein sequence ID" value="RMI37590.1"/>
    <property type="molecule type" value="Genomic_DNA"/>
</dbReference>
<dbReference type="AlphaFoldDB" id="A0A3M2LL68"/>
<keyword evidence="3" id="KW-1185">Reference proteome</keyword>
<dbReference type="Gene3D" id="2.60.120.10">
    <property type="entry name" value="Jelly Rolls"/>
    <property type="match status" value="1"/>
</dbReference>
<dbReference type="InterPro" id="IPR011051">
    <property type="entry name" value="RmlC_Cupin_sf"/>
</dbReference>
<feature type="domain" description="Cupin type-2" evidence="1">
    <location>
        <begin position="64"/>
        <end position="131"/>
    </location>
</feature>
<proteinExistence type="predicted"/>
<dbReference type="Pfam" id="PF07883">
    <property type="entry name" value="Cupin_2"/>
    <property type="match status" value="1"/>
</dbReference>
<dbReference type="InterPro" id="IPR014710">
    <property type="entry name" value="RmlC-like_jellyroll"/>
</dbReference>
<protein>
    <submittedName>
        <fullName evidence="2">Cupin domain-containing protein</fullName>
    </submittedName>
</protein>
<dbReference type="RefSeq" id="WP_122198830.1">
    <property type="nucleotide sequence ID" value="NZ_JBHSKC010000001.1"/>
</dbReference>
<evidence type="ECO:0000259" key="1">
    <source>
        <dbReference type="Pfam" id="PF07883"/>
    </source>
</evidence>
<name>A0A3M2LL68_9ACTN</name>
<dbReference type="OrthoDB" id="5243731at2"/>
<evidence type="ECO:0000313" key="2">
    <source>
        <dbReference type="EMBL" id="RMI37590.1"/>
    </source>
</evidence>
<dbReference type="Proteomes" id="UP000282674">
    <property type="component" value="Unassembled WGS sequence"/>
</dbReference>
<dbReference type="PANTHER" id="PTHR36440:SF1">
    <property type="entry name" value="PUTATIVE (AFU_ORTHOLOGUE AFUA_8G07350)-RELATED"/>
    <property type="match status" value="1"/>
</dbReference>
<dbReference type="InterPro" id="IPR013096">
    <property type="entry name" value="Cupin_2"/>
</dbReference>
<dbReference type="PANTHER" id="PTHR36440">
    <property type="entry name" value="PUTATIVE (AFU_ORTHOLOGUE AFUA_8G07350)-RELATED"/>
    <property type="match status" value="1"/>
</dbReference>
<dbReference type="SUPFAM" id="SSF51182">
    <property type="entry name" value="RmlC-like cupins"/>
    <property type="match status" value="1"/>
</dbReference>
<sequence length="177" mass="19484">MSYPQDRYHGENGEVSASFRAAAEEPELVNAAGWETYYLATGKPTGRENDIATDGEFGLYHVRNMAPGGGTGTHFHRTMSESFFVTDGSLSVFDGKRWREAVKGDFLYVPAGGLHSFSNDTDAPVSFLMLFAPGAPREGYFEGVGHLAALSAEERREFFLAHDNHFVDLEEGPRLGR</sequence>
<reference evidence="2 3" key="1">
    <citation type="submission" date="2018-10" db="EMBL/GenBank/DDBJ databases">
        <title>Isolation from soil.</title>
        <authorList>
            <person name="Hu J."/>
        </authorList>
    </citation>
    <scope>NUCLEOTIDE SEQUENCE [LARGE SCALE GENOMIC DNA]</scope>
    <source>
        <strain evidence="2 3">NEAU-Ht49</strain>
    </source>
</reference>
<evidence type="ECO:0000313" key="3">
    <source>
        <dbReference type="Proteomes" id="UP000282674"/>
    </source>
</evidence>